<dbReference type="EMBL" id="JAFLEQ010000017">
    <property type="protein sequence ID" value="MBN9645251.1"/>
    <property type="molecule type" value="Genomic_DNA"/>
</dbReference>
<evidence type="ECO:0000256" key="5">
    <source>
        <dbReference type="ARBA" id="ARBA00022741"/>
    </source>
</evidence>
<keyword evidence="6 8" id="KW-0067">ATP-binding</keyword>
<feature type="region of interest" description="Disordered" evidence="9">
    <location>
        <begin position="382"/>
        <end position="401"/>
    </location>
</feature>
<evidence type="ECO:0000256" key="7">
    <source>
        <dbReference type="ARBA" id="ARBA00022842"/>
    </source>
</evidence>
<evidence type="ECO:0000256" key="3">
    <source>
        <dbReference type="ARBA" id="ARBA00022695"/>
    </source>
</evidence>
<dbReference type="InterPro" id="IPR003846">
    <property type="entry name" value="SelO"/>
</dbReference>
<evidence type="ECO:0000256" key="4">
    <source>
        <dbReference type="ARBA" id="ARBA00022723"/>
    </source>
</evidence>
<gene>
    <name evidence="8" type="primary">ydiU</name>
    <name evidence="8" type="synonym">selO</name>
    <name evidence="10" type="ORF">JZY06_11605</name>
</gene>
<evidence type="ECO:0000256" key="9">
    <source>
        <dbReference type="SAM" id="MobiDB-lite"/>
    </source>
</evidence>
<dbReference type="EC" id="2.7.7.-" evidence="8"/>
<evidence type="ECO:0000256" key="1">
    <source>
        <dbReference type="ARBA" id="ARBA00009747"/>
    </source>
</evidence>
<comment type="similarity">
    <text evidence="1 8">Belongs to the SELO family.</text>
</comment>
<feature type="binding site" evidence="8">
    <location>
        <position position="78"/>
    </location>
    <ligand>
        <name>ATP</name>
        <dbReference type="ChEBI" id="CHEBI:30616"/>
    </ligand>
</feature>
<keyword evidence="4 8" id="KW-0479">Metal-binding</keyword>
<dbReference type="PANTHER" id="PTHR32057">
    <property type="entry name" value="PROTEIN ADENYLYLTRANSFERASE SELO, MITOCHONDRIAL"/>
    <property type="match status" value="1"/>
</dbReference>
<comment type="caution">
    <text evidence="10">The sequence shown here is derived from an EMBL/GenBank/DDBJ whole genome shotgun (WGS) entry which is preliminary data.</text>
</comment>
<keyword evidence="5 8" id="KW-0547">Nucleotide-binding</keyword>
<proteinExistence type="inferred from homology"/>
<dbReference type="AlphaFoldDB" id="A0A939E2E2"/>
<feature type="binding site" evidence="8">
    <location>
        <position position="250"/>
    </location>
    <ligand>
        <name>Mg(2+)</name>
        <dbReference type="ChEBI" id="CHEBI:18420"/>
    </ligand>
</feature>
<feature type="binding site" evidence="8">
    <location>
        <position position="241"/>
    </location>
    <ligand>
        <name>Mg(2+)</name>
        <dbReference type="ChEBI" id="CHEBI:18420"/>
    </ligand>
</feature>
<comment type="catalytic activity">
    <reaction evidence="8">
        <text>L-seryl-[protein] + ATP = 3-O-(5'-adenylyl)-L-seryl-[protein] + diphosphate</text>
        <dbReference type="Rhea" id="RHEA:58120"/>
        <dbReference type="Rhea" id="RHEA-COMP:9863"/>
        <dbReference type="Rhea" id="RHEA-COMP:15073"/>
        <dbReference type="ChEBI" id="CHEBI:29999"/>
        <dbReference type="ChEBI" id="CHEBI:30616"/>
        <dbReference type="ChEBI" id="CHEBI:33019"/>
        <dbReference type="ChEBI" id="CHEBI:142516"/>
        <dbReference type="EC" id="2.7.7.108"/>
    </reaction>
</comment>
<evidence type="ECO:0000313" key="11">
    <source>
        <dbReference type="Proteomes" id="UP000664332"/>
    </source>
</evidence>
<organism evidence="10 11">
    <name type="scientific">Corynebacterium mendelii</name>
    <dbReference type="NCBI Taxonomy" id="2765362"/>
    <lineage>
        <taxon>Bacteria</taxon>
        <taxon>Bacillati</taxon>
        <taxon>Actinomycetota</taxon>
        <taxon>Actinomycetes</taxon>
        <taxon>Mycobacteriales</taxon>
        <taxon>Corynebacteriaceae</taxon>
        <taxon>Corynebacterium</taxon>
    </lineage>
</organism>
<evidence type="ECO:0000313" key="10">
    <source>
        <dbReference type="EMBL" id="MBN9645251.1"/>
    </source>
</evidence>
<comment type="cofactor">
    <cofactor evidence="8">
        <name>Mg(2+)</name>
        <dbReference type="ChEBI" id="CHEBI:18420"/>
    </cofactor>
    <cofactor evidence="8">
        <name>Mn(2+)</name>
        <dbReference type="ChEBI" id="CHEBI:29035"/>
    </cofactor>
</comment>
<dbReference type="RefSeq" id="WP_207279714.1">
    <property type="nucleotide sequence ID" value="NZ_JAFLEQ010000017.1"/>
</dbReference>
<dbReference type="PANTHER" id="PTHR32057:SF14">
    <property type="entry name" value="PROTEIN ADENYLYLTRANSFERASE SELO, MITOCHONDRIAL"/>
    <property type="match status" value="1"/>
</dbReference>
<feature type="binding site" evidence="8">
    <location>
        <position position="250"/>
    </location>
    <ligand>
        <name>ATP</name>
        <dbReference type="ChEBI" id="CHEBI:30616"/>
    </ligand>
</feature>
<comment type="catalytic activity">
    <reaction evidence="8">
        <text>L-threonyl-[protein] + ATP = 3-O-(5'-adenylyl)-L-threonyl-[protein] + diphosphate</text>
        <dbReference type="Rhea" id="RHEA:54292"/>
        <dbReference type="Rhea" id="RHEA-COMP:11060"/>
        <dbReference type="Rhea" id="RHEA-COMP:13847"/>
        <dbReference type="ChEBI" id="CHEBI:30013"/>
        <dbReference type="ChEBI" id="CHEBI:30616"/>
        <dbReference type="ChEBI" id="CHEBI:33019"/>
        <dbReference type="ChEBI" id="CHEBI:138113"/>
        <dbReference type="EC" id="2.7.7.108"/>
    </reaction>
</comment>
<comment type="function">
    <text evidence="8">Nucleotidyltransferase involved in the post-translational modification of proteins. It can catalyze the addition of adenosine monophosphate (AMP) or uridine monophosphate (UMP) to a protein, resulting in modifications known as AMPylation and UMPylation.</text>
</comment>
<dbReference type="GO" id="GO:0000287">
    <property type="term" value="F:magnesium ion binding"/>
    <property type="evidence" value="ECO:0007669"/>
    <property type="project" value="UniProtKB-UniRule"/>
</dbReference>
<keyword evidence="11" id="KW-1185">Reference proteome</keyword>
<dbReference type="Proteomes" id="UP000664332">
    <property type="component" value="Unassembled WGS sequence"/>
</dbReference>
<feature type="binding site" evidence="8">
    <location>
        <position position="55"/>
    </location>
    <ligand>
        <name>ATP</name>
        <dbReference type="ChEBI" id="CHEBI:30616"/>
    </ligand>
</feature>
<feature type="active site" description="Proton acceptor" evidence="8">
    <location>
        <position position="240"/>
    </location>
</feature>
<keyword evidence="7 8" id="KW-0460">Magnesium</keyword>
<evidence type="ECO:0000256" key="6">
    <source>
        <dbReference type="ARBA" id="ARBA00022840"/>
    </source>
</evidence>
<accession>A0A939E2E2</accession>
<keyword evidence="2 8" id="KW-0808">Transferase</keyword>
<keyword evidence="3 8" id="KW-0548">Nucleotidyltransferase</keyword>
<dbReference type="Pfam" id="PF02696">
    <property type="entry name" value="SelO"/>
    <property type="match status" value="1"/>
</dbReference>
<comment type="catalytic activity">
    <reaction evidence="8">
        <text>L-seryl-[protein] + UTP = O-(5'-uridylyl)-L-seryl-[protein] + diphosphate</text>
        <dbReference type="Rhea" id="RHEA:64604"/>
        <dbReference type="Rhea" id="RHEA-COMP:9863"/>
        <dbReference type="Rhea" id="RHEA-COMP:16635"/>
        <dbReference type="ChEBI" id="CHEBI:29999"/>
        <dbReference type="ChEBI" id="CHEBI:33019"/>
        <dbReference type="ChEBI" id="CHEBI:46398"/>
        <dbReference type="ChEBI" id="CHEBI:156051"/>
    </reaction>
</comment>
<reference evidence="10" key="1">
    <citation type="submission" date="2021-03" db="EMBL/GenBank/DDBJ databases">
        <authorList>
            <person name="Sun Q."/>
        </authorList>
    </citation>
    <scope>NUCLEOTIDE SEQUENCE</scope>
    <source>
        <strain evidence="10">CCM 8862</strain>
    </source>
</reference>
<sequence>MFNRQLAAELGFDPDWLSSAGGIDFLMGRQPPAGAEPVAQAYAGHQFGNFVPLLGDGRAVLLGEIETPAGQVIDLHLKGSGRTAFSRGGDGLAPLAAMLREYIISEAMHGLGIPTSRSLAVIDPGWQVVRNTPQRAGLLVRTAPSHLRVGSFQYAAARQLADPGSTLTRRLAEFAIERHFSDLLPGNQSAAATDSTSSTAATGGHPDTYRRFIEAVCDRQAGLVASWMGIGFVHGVLNTDNVTVGGFTIDYGPCAFLDNHDPAAVFSSIDTAGRYRFDQQPAVMQWNMARFIDSVLPLVFDGRPTIGGPAHSFAMEQRARFGNRILDCHDRLLHRKLGLAAVPPTDPDHTRNKQLVHDFLRLLATHHPDHTRAFDLLTQAAHSRRGTGRSPATAPGDGGNRATDTIHRAVAEVFCGAGAGTSAAAPLLGWLHRWLRTDPDPEVMSRTNPVHIPRNHVVDRAIAEAVDGEMALFNETLAAVTAPFDRRCRHDSTRMPPPAGSPACTTFCGT</sequence>
<name>A0A939E2E2_9CORY</name>
<dbReference type="EC" id="2.7.7.108" evidence="8"/>
<evidence type="ECO:0000256" key="8">
    <source>
        <dbReference type="HAMAP-Rule" id="MF_00692"/>
    </source>
</evidence>
<feature type="binding site" evidence="8">
    <location>
        <position position="58"/>
    </location>
    <ligand>
        <name>ATP</name>
        <dbReference type="ChEBI" id="CHEBI:30616"/>
    </ligand>
</feature>
<evidence type="ECO:0000256" key="2">
    <source>
        <dbReference type="ARBA" id="ARBA00022679"/>
    </source>
</evidence>
<feature type="binding site" evidence="8">
    <location>
        <position position="91"/>
    </location>
    <ligand>
        <name>ATP</name>
        <dbReference type="ChEBI" id="CHEBI:30616"/>
    </ligand>
</feature>
<comment type="catalytic activity">
    <reaction evidence="8">
        <text>L-tyrosyl-[protein] + ATP = O-(5'-adenylyl)-L-tyrosyl-[protein] + diphosphate</text>
        <dbReference type="Rhea" id="RHEA:54288"/>
        <dbReference type="Rhea" id="RHEA-COMP:10136"/>
        <dbReference type="Rhea" id="RHEA-COMP:13846"/>
        <dbReference type="ChEBI" id="CHEBI:30616"/>
        <dbReference type="ChEBI" id="CHEBI:33019"/>
        <dbReference type="ChEBI" id="CHEBI:46858"/>
        <dbReference type="ChEBI" id="CHEBI:83624"/>
        <dbReference type="EC" id="2.7.7.108"/>
    </reaction>
</comment>
<keyword evidence="8" id="KW-0464">Manganese</keyword>
<dbReference type="GO" id="GO:0030145">
    <property type="term" value="F:manganese ion binding"/>
    <property type="evidence" value="ECO:0007669"/>
    <property type="project" value="UniProtKB-UniRule"/>
</dbReference>
<comment type="catalytic activity">
    <reaction evidence="8">
        <text>L-tyrosyl-[protein] + UTP = O-(5'-uridylyl)-L-tyrosyl-[protein] + diphosphate</text>
        <dbReference type="Rhea" id="RHEA:83887"/>
        <dbReference type="Rhea" id="RHEA-COMP:10136"/>
        <dbReference type="Rhea" id="RHEA-COMP:20238"/>
        <dbReference type="ChEBI" id="CHEBI:33019"/>
        <dbReference type="ChEBI" id="CHEBI:46398"/>
        <dbReference type="ChEBI" id="CHEBI:46858"/>
        <dbReference type="ChEBI" id="CHEBI:90602"/>
    </reaction>
</comment>
<dbReference type="GO" id="GO:0070733">
    <property type="term" value="F:AMPylase activity"/>
    <property type="evidence" value="ECO:0007669"/>
    <property type="project" value="UniProtKB-EC"/>
</dbReference>
<dbReference type="HAMAP" id="MF_00692">
    <property type="entry name" value="SelO"/>
    <property type="match status" value="1"/>
</dbReference>
<feature type="binding site" evidence="8">
    <location>
        <position position="141"/>
    </location>
    <ligand>
        <name>ATP</name>
        <dbReference type="ChEBI" id="CHEBI:30616"/>
    </ligand>
</feature>
<feature type="binding site" evidence="8">
    <location>
        <position position="148"/>
    </location>
    <ligand>
        <name>ATP</name>
        <dbReference type="ChEBI" id="CHEBI:30616"/>
    </ligand>
</feature>
<dbReference type="GO" id="GO:0005524">
    <property type="term" value="F:ATP binding"/>
    <property type="evidence" value="ECO:0007669"/>
    <property type="project" value="UniProtKB-UniRule"/>
</dbReference>
<protein>
    <recommendedName>
        <fullName evidence="8">Protein nucleotidyltransferase YdiU</fullName>
        <ecNumber evidence="8">2.7.7.-</ecNumber>
    </recommendedName>
    <alternativeName>
        <fullName evidence="8">Protein adenylyltransferase YdiU</fullName>
        <ecNumber evidence="8">2.7.7.108</ecNumber>
    </alternativeName>
    <alternativeName>
        <fullName evidence="8">Protein uridylyltransferase YdiU</fullName>
        <ecNumber evidence="8">2.7.7.-</ecNumber>
    </alternativeName>
</protein>
<feature type="binding site" evidence="8">
    <location>
        <position position="57"/>
    </location>
    <ligand>
        <name>ATP</name>
        <dbReference type="ChEBI" id="CHEBI:30616"/>
    </ligand>
</feature>
<comment type="catalytic activity">
    <reaction evidence="8">
        <text>L-histidyl-[protein] + UTP = N(tele)-(5'-uridylyl)-L-histidyl-[protein] + diphosphate</text>
        <dbReference type="Rhea" id="RHEA:83891"/>
        <dbReference type="Rhea" id="RHEA-COMP:9745"/>
        <dbReference type="Rhea" id="RHEA-COMP:20239"/>
        <dbReference type="ChEBI" id="CHEBI:29979"/>
        <dbReference type="ChEBI" id="CHEBI:33019"/>
        <dbReference type="ChEBI" id="CHEBI:46398"/>
        <dbReference type="ChEBI" id="CHEBI:233474"/>
    </reaction>
</comment>
<feature type="binding site" evidence="8">
    <location>
        <position position="90"/>
    </location>
    <ligand>
        <name>ATP</name>
        <dbReference type="ChEBI" id="CHEBI:30616"/>
    </ligand>
</feature>